<comment type="caution">
    <text evidence="3">The sequence shown here is derived from an EMBL/GenBank/DDBJ whole genome shotgun (WGS) entry which is preliminary data.</text>
</comment>
<reference evidence="3 4" key="1">
    <citation type="submission" date="2017-02" db="EMBL/GenBank/DDBJ databases">
        <title>Genomes of Trichoderma spp. with biocontrol activity.</title>
        <authorList>
            <person name="Gardiner D."/>
            <person name="Kazan K."/>
            <person name="Vos C."/>
            <person name="Harvey P."/>
        </authorList>
    </citation>
    <scope>NUCLEOTIDE SEQUENCE [LARGE SCALE GENOMIC DNA]</scope>
    <source>
        <strain evidence="3 4">A5MH</strain>
    </source>
</reference>
<evidence type="ECO:0000313" key="3">
    <source>
        <dbReference type="EMBL" id="PNP45905.1"/>
    </source>
</evidence>
<dbReference type="Proteomes" id="UP000236546">
    <property type="component" value="Unassembled WGS sequence"/>
</dbReference>
<organism evidence="3 4">
    <name type="scientific">Trichoderma gamsii</name>
    <dbReference type="NCBI Taxonomy" id="398673"/>
    <lineage>
        <taxon>Eukaryota</taxon>
        <taxon>Fungi</taxon>
        <taxon>Dikarya</taxon>
        <taxon>Ascomycota</taxon>
        <taxon>Pezizomycotina</taxon>
        <taxon>Sordariomycetes</taxon>
        <taxon>Hypocreomycetidae</taxon>
        <taxon>Hypocreales</taxon>
        <taxon>Hypocreaceae</taxon>
        <taxon>Trichoderma</taxon>
    </lineage>
</organism>
<keyword evidence="2" id="KW-1133">Transmembrane helix</keyword>
<protein>
    <submittedName>
        <fullName evidence="3">Uncharacterized protein</fullName>
    </submittedName>
</protein>
<feature type="transmembrane region" description="Helical" evidence="2">
    <location>
        <begin position="6"/>
        <end position="32"/>
    </location>
</feature>
<proteinExistence type="predicted"/>
<name>A0A2K0TK60_9HYPO</name>
<dbReference type="AlphaFoldDB" id="A0A2K0TK60"/>
<gene>
    <name evidence="3" type="ORF">TGAMA5MH_02466</name>
</gene>
<keyword evidence="2" id="KW-0812">Transmembrane</keyword>
<evidence type="ECO:0000256" key="1">
    <source>
        <dbReference type="SAM" id="MobiDB-lite"/>
    </source>
</evidence>
<evidence type="ECO:0000256" key="2">
    <source>
        <dbReference type="SAM" id="Phobius"/>
    </source>
</evidence>
<keyword evidence="2" id="KW-0472">Membrane</keyword>
<evidence type="ECO:0000313" key="4">
    <source>
        <dbReference type="Proteomes" id="UP000236546"/>
    </source>
</evidence>
<accession>A0A2K0TK60</accession>
<dbReference type="EMBL" id="MTYH01000022">
    <property type="protein sequence ID" value="PNP45905.1"/>
    <property type="molecule type" value="Genomic_DNA"/>
</dbReference>
<feature type="region of interest" description="Disordered" evidence="1">
    <location>
        <begin position="194"/>
        <end position="221"/>
    </location>
</feature>
<dbReference type="OrthoDB" id="4896990at2759"/>
<sequence>MADNKTFYAAIAGCLVGLFAMMVVPCFIAMCVARCREKRRLDALEREVADDDSTDHLVYGPFPFDSSLYHVDEVGESSGYRAPNNSLESLDSAIQLDATLEDDAAIARALAEQEDGIAITTTEQNLDNLREPQYEGKGKAPMYSQIQEVLVDQQEQQLSENAQVQLPGPVQEGLSEHLSAALTEATATELPAELPAEQKAAEEFQDAPEAAPKATPADNEQ</sequence>